<evidence type="ECO:0000259" key="3">
    <source>
        <dbReference type="SMART" id="SM00863"/>
    </source>
</evidence>
<reference evidence="4" key="1">
    <citation type="submission" date="2022-11" db="EMBL/GenBank/DDBJ databases">
        <authorList>
            <person name="Petersen C."/>
        </authorList>
    </citation>
    <scope>NUCLEOTIDE SEQUENCE</scope>
    <source>
        <strain evidence="4">IBT 21917</strain>
    </source>
</reference>
<dbReference type="InterPro" id="IPR012947">
    <property type="entry name" value="tRNA_SAD"/>
</dbReference>
<keyword evidence="5" id="KW-1185">Reference proteome</keyword>
<comment type="similarity">
    <text evidence="2">Belongs to the class-II aminoacyl-tRNA synthetase family. Alax-L subfamily.</text>
</comment>
<dbReference type="GO" id="GO:0005524">
    <property type="term" value="F:ATP binding"/>
    <property type="evidence" value="ECO:0007669"/>
    <property type="project" value="InterPro"/>
</dbReference>
<dbReference type="AlphaFoldDB" id="A0A9W9LH17"/>
<dbReference type="Gene3D" id="3.30.980.10">
    <property type="entry name" value="Threonyl-trna Synthetase, Chain A, domain 2"/>
    <property type="match status" value="1"/>
</dbReference>
<feature type="domain" description="Threonyl/alanyl tRNA synthetase SAD" evidence="3">
    <location>
        <begin position="208"/>
        <end position="250"/>
    </location>
</feature>
<name>A0A9W9LH17_9EURO</name>
<comment type="caution">
    <text evidence="4">The sequence shown here is derived from an EMBL/GenBank/DDBJ whole genome shotgun (WGS) entry which is preliminary data.</text>
</comment>
<organism evidence="4 5">
    <name type="scientific">Penicillium capsulatum</name>
    <dbReference type="NCBI Taxonomy" id="69766"/>
    <lineage>
        <taxon>Eukaryota</taxon>
        <taxon>Fungi</taxon>
        <taxon>Dikarya</taxon>
        <taxon>Ascomycota</taxon>
        <taxon>Pezizomycotina</taxon>
        <taxon>Eurotiomycetes</taxon>
        <taxon>Eurotiomycetidae</taxon>
        <taxon>Eurotiales</taxon>
        <taxon>Aspergillaceae</taxon>
        <taxon>Penicillium</taxon>
    </lineage>
</organism>
<evidence type="ECO:0000256" key="1">
    <source>
        <dbReference type="ARBA" id="ARBA00001947"/>
    </source>
</evidence>
<dbReference type="PANTHER" id="PTHR43462">
    <property type="entry name" value="ALANYL-TRNA EDITING PROTEIN"/>
    <property type="match status" value="1"/>
</dbReference>
<evidence type="ECO:0000256" key="2">
    <source>
        <dbReference type="ARBA" id="ARBA00008429"/>
    </source>
</evidence>
<dbReference type="InterPro" id="IPR018164">
    <property type="entry name" value="Ala-tRNA-synth_IIc_N"/>
</dbReference>
<reference evidence="4" key="2">
    <citation type="journal article" date="2023" name="IMA Fungus">
        <title>Comparative genomic study of the Penicillium genus elucidates a diverse pangenome and 15 lateral gene transfer events.</title>
        <authorList>
            <person name="Petersen C."/>
            <person name="Sorensen T."/>
            <person name="Nielsen M.R."/>
            <person name="Sondergaard T.E."/>
            <person name="Sorensen J.L."/>
            <person name="Fitzpatrick D.A."/>
            <person name="Frisvad J.C."/>
            <person name="Nielsen K.L."/>
        </authorList>
    </citation>
    <scope>NUCLEOTIDE SEQUENCE</scope>
    <source>
        <strain evidence="4">IBT 21917</strain>
    </source>
</reference>
<dbReference type="InterPro" id="IPR009000">
    <property type="entry name" value="Transl_B-barrel_sf"/>
</dbReference>
<dbReference type="InterPro" id="IPR018163">
    <property type="entry name" value="Thr/Ala-tRNA-synth_IIc_edit"/>
</dbReference>
<evidence type="ECO:0000313" key="4">
    <source>
        <dbReference type="EMBL" id="KAJ5155758.1"/>
    </source>
</evidence>
<dbReference type="Proteomes" id="UP001146351">
    <property type="component" value="Unassembled WGS sequence"/>
</dbReference>
<dbReference type="Gene3D" id="2.40.30.130">
    <property type="match status" value="1"/>
</dbReference>
<sequence length="257" mass="27737">MATPTEAVYLYDGSLRSLATEVVSYQPISSLSETEKSLAKNVTPDASAMVTRQTILYPQGGGQASDIGSITPTDQSAAFTVSLVRKMSDGRILHFGKPVTAGSVFTEGQSVVQSVDNVKRDYHSRLHTAGHIIGVAMDFIMPGMKEVKANHMPGEACIEYNGLLYNEHKPLIQTKVDELVQEDLPVTISWPEAGIYIGERAKPGDGPLRIVSIGGLDQCPCGGTHVASTHLVRSITIRKISRQKGISRVSYDVPKDV</sequence>
<dbReference type="PANTHER" id="PTHR43462:SF2">
    <property type="entry name" value="THREONYL AND ALANYL TRNA SYNTHETASE SECOND ADDITIONAL DOMAIN-CONTAINING PROTEIN"/>
    <property type="match status" value="1"/>
</dbReference>
<gene>
    <name evidence="4" type="ORF">N7492_008561</name>
</gene>
<dbReference type="Pfam" id="PF01411">
    <property type="entry name" value="tRNA-synt_2c"/>
    <property type="match status" value="1"/>
</dbReference>
<dbReference type="SMART" id="SM00863">
    <property type="entry name" value="tRNA_SAD"/>
    <property type="match status" value="1"/>
</dbReference>
<dbReference type="EMBL" id="JAPQKO010000006">
    <property type="protein sequence ID" value="KAJ5155758.1"/>
    <property type="molecule type" value="Genomic_DNA"/>
</dbReference>
<protein>
    <recommendedName>
        <fullName evidence="3">Threonyl/alanyl tRNA synthetase SAD domain-containing protein</fullName>
    </recommendedName>
</protein>
<dbReference type="SUPFAM" id="SSF50447">
    <property type="entry name" value="Translation proteins"/>
    <property type="match status" value="1"/>
</dbReference>
<proteinExistence type="inferred from homology"/>
<dbReference type="OrthoDB" id="288942at2759"/>
<accession>A0A9W9LH17</accession>
<comment type="cofactor">
    <cofactor evidence="1">
        <name>Zn(2+)</name>
        <dbReference type="ChEBI" id="CHEBI:29105"/>
    </cofactor>
</comment>
<dbReference type="InterPro" id="IPR051335">
    <property type="entry name" value="Alanyl-tRNA_Editing_Enzymes"/>
</dbReference>
<dbReference type="SUPFAM" id="SSF55186">
    <property type="entry name" value="ThrRS/AlaRS common domain"/>
    <property type="match status" value="1"/>
</dbReference>
<dbReference type="GO" id="GO:0004813">
    <property type="term" value="F:alanine-tRNA ligase activity"/>
    <property type="evidence" value="ECO:0007669"/>
    <property type="project" value="InterPro"/>
</dbReference>
<evidence type="ECO:0000313" key="5">
    <source>
        <dbReference type="Proteomes" id="UP001146351"/>
    </source>
</evidence>
<dbReference type="Pfam" id="PF07973">
    <property type="entry name" value="tRNA_SAD"/>
    <property type="match status" value="1"/>
</dbReference>
<dbReference type="GO" id="GO:0006419">
    <property type="term" value="P:alanyl-tRNA aminoacylation"/>
    <property type="evidence" value="ECO:0007669"/>
    <property type="project" value="InterPro"/>
</dbReference>